<name>A0A8X6TVU8_NEPPI</name>
<accession>A0A8X6TVU8</accession>
<evidence type="ECO:0000313" key="1">
    <source>
        <dbReference type="EMBL" id="GFT52331.1"/>
    </source>
</evidence>
<gene>
    <name evidence="1" type="ORF">NPIL_297801</name>
</gene>
<organism evidence="1 2">
    <name type="scientific">Nephila pilipes</name>
    <name type="common">Giant wood spider</name>
    <name type="synonym">Nephila maculata</name>
    <dbReference type="NCBI Taxonomy" id="299642"/>
    <lineage>
        <taxon>Eukaryota</taxon>
        <taxon>Metazoa</taxon>
        <taxon>Ecdysozoa</taxon>
        <taxon>Arthropoda</taxon>
        <taxon>Chelicerata</taxon>
        <taxon>Arachnida</taxon>
        <taxon>Araneae</taxon>
        <taxon>Araneomorphae</taxon>
        <taxon>Entelegynae</taxon>
        <taxon>Araneoidea</taxon>
        <taxon>Nephilidae</taxon>
        <taxon>Nephila</taxon>
    </lineage>
</organism>
<evidence type="ECO:0000313" key="2">
    <source>
        <dbReference type="Proteomes" id="UP000887013"/>
    </source>
</evidence>
<keyword evidence="2" id="KW-1185">Reference proteome</keyword>
<dbReference type="AlphaFoldDB" id="A0A8X6TVU8"/>
<sequence>MSASYFTGDPLTAEGHEVTRSKQPLMSYSPFGCEKNNGMNRGRHLTVLKCTKERASKCFLVNSPDDLSDVLDTERIEKLLNFFNNRWGRNCRKSWKRGQEKEGKKRTLVIKIGKPVKSGRIKSLKEKFYSLSLNKGM</sequence>
<dbReference type="Proteomes" id="UP000887013">
    <property type="component" value="Unassembled WGS sequence"/>
</dbReference>
<reference evidence="1" key="1">
    <citation type="submission" date="2020-08" db="EMBL/GenBank/DDBJ databases">
        <title>Multicomponent nature underlies the extraordinary mechanical properties of spider dragline silk.</title>
        <authorList>
            <person name="Kono N."/>
            <person name="Nakamura H."/>
            <person name="Mori M."/>
            <person name="Yoshida Y."/>
            <person name="Ohtoshi R."/>
            <person name="Malay A.D."/>
            <person name="Moran D.A.P."/>
            <person name="Tomita M."/>
            <person name="Numata K."/>
            <person name="Arakawa K."/>
        </authorList>
    </citation>
    <scope>NUCLEOTIDE SEQUENCE</scope>
</reference>
<dbReference type="EMBL" id="BMAW01112411">
    <property type="protein sequence ID" value="GFT52331.1"/>
    <property type="molecule type" value="Genomic_DNA"/>
</dbReference>
<protein>
    <submittedName>
        <fullName evidence="1">Uncharacterized protein</fullName>
    </submittedName>
</protein>
<proteinExistence type="predicted"/>
<comment type="caution">
    <text evidence="1">The sequence shown here is derived from an EMBL/GenBank/DDBJ whole genome shotgun (WGS) entry which is preliminary data.</text>
</comment>